<accession>A0A2S9MDU1</accession>
<sequence>MRASTAECPTNNAHPSDFLHATDHASHTAARRRVAPVLRTENQRSRLHRTSSKCPVSCTAPRRYSYPARRTHRTSRARAPRRDPKDLP</sequence>
<gene>
    <name evidence="2" type="ORF">C6Q15_24895</name>
</gene>
<evidence type="ECO:0000313" key="3">
    <source>
        <dbReference type="Proteomes" id="UP000238982"/>
    </source>
</evidence>
<dbReference type="EMBL" id="PVGH01000093">
    <property type="protein sequence ID" value="PRF55894.1"/>
    <property type="molecule type" value="Genomic_DNA"/>
</dbReference>
<organism evidence="2 3">
    <name type="scientific">Burkholderia multivorans</name>
    <dbReference type="NCBI Taxonomy" id="87883"/>
    <lineage>
        <taxon>Bacteria</taxon>
        <taxon>Pseudomonadati</taxon>
        <taxon>Pseudomonadota</taxon>
        <taxon>Betaproteobacteria</taxon>
        <taxon>Burkholderiales</taxon>
        <taxon>Burkholderiaceae</taxon>
        <taxon>Burkholderia</taxon>
        <taxon>Burkholderia cepacia complex</taxon>
    </lineage>
</organism>
<proteinExistence type="predicted"/>
<dbReference type="Proteomes" id="UP000238982">
    <property type="component" value="Unassembled WGS sequence"/>
</dbReference>
<evidence type="ECO:0000256" key="1">
    <source>
        <dbReference type="SAM" id="MobiDB-lite"/>
    </source>
</evidence>
<feature type="region of interest" description="Disordered" evidence="1">
    <location>
        <begin position="1"/>
        <end position="88"/>
    </location>
</feature>
<dbReference type="AlphaFoldDB" id="A0A2S9MDU1"/>
<protein>
    <submittedName>
        <fullName evidence="2">Uncharacterized protein</fullName>
    </submittedName>
</protein>
<name>A0A2S9MDU1_9BURK</name>
<reference evidence="2 3" key="1">
    <citation type="submission" date="2018-03" db="EMBL/GenBank/DDBJ databases">
        <authorList>
            <person name="Keele B.F."/>
        </authorList>
    </citation>
    <scope>NUCLEOTIDE SEQUENCE [LARGE SCALE GENOMIC DNA]</scope>
    <source>
        <strain evidence="2 3">AU19729</strain>
    </source>
</reference>
<comment type="caution">
    <text evidence="2">The sequence shown here is derived from an EMBL/GenBank/DDBJ whole genome shotgun (WGS) entry which is preliminary data.</text>
</comment>
<evidence type="ECO:0000313" key="2">
    <source>
        <dbReference type="EMBL" id="PRF55894.1"/>
    </source>
</evidence>
<feature type="compositionally biased region" description="Basic residues" evidence="1">
    <location>
        <begin position="69"/>
        <end position="79"/>
    </location>
</feature>